<gene>
    <name evidence="2" type="ORF">CHLRE_03g173550v5</name>
</gene>
<dbReference type="HOGENOM" id="CLU_797781_0_0_1"/>
<dbReference type="GeneID" id="5728895"/>
<evidence type="ECO:0000313" key="2">
    <source>
        <dbReference type="EMBL" id="PNW85143.1"/>
    </source>
</evidence>
<dbReference type="EMBL" id="CM008964">
    <property type="protein sequence ID" value="PNW85143.1"/>
    <property type="molecule type" value="Genomic_DNA"/>
</dbReference>
<dbReference type="AlphaFoldDB" id="A8IEB0"/>
<evidence type="ECO:0000313" key="3">
    <source>
        <dbReference type="Proteomes" id="UP000006906"/>
    </source>
</evidence>
<keyword evidence="3" id="KW-1185">Reference proteome</keyword>
<evidence type="ECO:0000256" key="1">
    <source>
        <dbReference type="SAM" id="MobiDB-lite"/>
    </source>
</evidence>
<dbReference type="PaxDb" id="3055-EDP05977"/>
<proteinExistence type="predicted"/>
<dbReference type="OMA" id="MCERCCN"/>
<dbReference type="Gramene" id="PNW85143">
    <property type="protein sequence ID" value="PNW85143"/>
    <property type="gene ID" value="CHLRE_03g173550v5"/>
</dbReference>
<dbReference type="PANTHER" id="PTHR35100">
    <property type="entry name" value="FOLD PROTEIN"/>
    <property type="match status" value="1"/>
</dbReference>
<sequence length="348" mass="37141">MRRTGLASAGLRAVDMKASVLGFVSLGGLLATTAQAALSPRGPGTCDRNMCERCCNVATSTPYIACGCHALKHRKTASGKAWGASVVAAGAASMVFHSSYGSFREWGRRLDFWTIAGASNIMTRALFPGVPKAVTAAGILATPFKPFLVSFVNSVAMEVKFLAAAQRNPELRRPQLLHSACCLAGLAAFALEDWRPDLPLVHSAWHLLSSVSVATLNHLMHDVEQQQLGLGVHAPNAELLGARAVAGAVGAATAGGALRAHRLQEGRRHRRRYSQEELERQRARKQQRMHQHERRLSLGYLEKEAGGSAGAMAGLRQGLGRLSCGDFVGGGVKHEPQLLVMTMQPLAA</sequence>
<accession>A8IEB0</accession>
<feature type="region of interest" description="Disordered" evidence="1">
    <location>
        <begin position="263"/>
        <end position="295"/>
    </location>
</feature>
<dbReference type="FunCoup" id="A8IEB0">
    <property type="interactions" value="63"/>
</dbReference>
<dbReference type="Proteomes" id="UP000006906">
    <property type="component" value="Chromosome 3"/>
</dbReference>
<dbReference type="eggNOG" id="ENOG502QSHI">
    <property type="taxonomic scope" value="Eukaryota"/>
</dbReference>
<dbReference type="PANTHER" id="PTHR35100:SF1">
    <property type="entry name" value="F15H11.13 PROTEIN"/>
    <property type="match status" value="1"/>
</dbReference>
<dbReference type="OrthoDB" id="534610at2759"/>
<dbReference type="KEGG" id="cre:CHLRE_03g173550v5"/>
<dbReference type="InParanoid" id="A8IEB0"/>
<organism evidence="2 3">
    <name type="scientific">Chlamydomonas reinhardtii</name>
    <name type="common">Chlamydomonas smithii</name>
    <dbReference type="NCBI Taxonomy" id="3055"/>
    <lineage>
        <taxon>Eukaryota</taxon>
        <taxon>Viridiplantae</taxon>
        <taxon>Chlorophyta</taxon>
        <taxon>core chlorophytes</taxon>
        <taxon>Chlorophyceae</taxon>
        <taxon>CS clade</taxon>
        <taxon>Chlamydomonadales</taxon>
        <taxon>Chlamydomonadaceae</taxon>
        <taxon>Chlamydomonas</taxon>
    </lineage>
</organism>
<dbReference type="RefSeq" id="XP_001703295.1">
    <property type="nucleotide sequence ID" value="XM_001703243.3"/>
</dbReference>
<protein>
    <submittedName>
        <fullName evidence="2">Uncharacterized protein</fullName>
    </submittedName>
</protein>
<reference evidence="2 3" key="1">
    <citation type="journal article" date="2007" name="Science">
        <title>The Chlamydomonas genome reveals the evolution of key animal and plant functions.</title>
        <authorList>
            <person name="Merchant S.S."/>
            <person name="Prochnik S.E."/>
            <person name="Vallon O."/>
            <person name="Harris E.H."/>
            <person name="Karpowicz S.J."/>
            <person name="Witman G.B."/>
            <person name="Terry A."/>
            <person name="Salamov A."/>
            <person name="Fritz-Laylin L.K."/>
            <person name="Marechal-Drouard L."/>
            <person name="Marshall W.F."/>
            <person name="Qu L.H."/>
            <person name="Nelson D.R."/>
            <person name="Sanderfoot A.A."/>
            <person name="Spalding M.H."/>
            <person name="Kapitonov V.V."/>
            <person name="Ren Q."/>
            <person name="Ferris P."/>
            <person name="Lindquist E."/>
            <person name="Shapiro H."/>
            <person name="Lucas S.M."/>
            <person name="Grimwood J."/>
            <person name="Schmutz J."/>
            <person name="Cardol P."/>
            <person name="Cerutti H."/>
            <person name="Chanfreau G."/>
            <person name="Chen C.L."/>
            <person name="Cognat V."/>
            <person name="Croft M.T."/>
            <person name="Dent R."/>
            <person name="Dutcher S."/>
            <person name="Fernandez E."/>
            <person name="Fukuzawa H."/>
            <person name="Gonzalez-Ballester D."/>
            <person name="Gonzalez-Halphen D."/>
            <person name="Hallmann A."/>
            <person name="Hanikenne M."/>
            <person name="Hippler M."/>
            <person name="Inwood W."/>
            <person name="Jabbari K."/>
            <person name="Kalanon M."/>
            <person name="Kuras R."/>
            <person name="Lefebvre P.A."/>
            <person name="Lemaire S.D."/>
            <person name="Lobanov A.V."/>
            <person name="Lohr M."/>
            <person name="Manuell A."/>
            <person name="Meier I."/>
            <person name="Mets L."/>
            <person name="Mittag M."/>
            <person name="Mittelmeier T."/>
            <person name="Moroney J.V."/>
            <person name="Moseley J."/>
            <person name="Napoli C."/>
            <person name="Nedelcu A.M."/>
            <person name="Niyogi K."/>
            <person name="Novoselov S.V."/>
            <person name="Paulsen I.T."/>
            <person name="Pazour G."/>
            <person name="Purton S."/>
            <person name="Ral J.P."/>
            <person name="Riano-Pachon D.M."/>
            <person name="Riekhof W."/>
            <person name="Rymarquis L."/>
            <person name="Schroda M."/>
            <person name="Stern D."/>
            <person name="Umen J."/>
            <person name="Willows R."/>
            <person name="Wilson N."/>
            <person name="Zimmer S.L."/>
            <person name="Allmer J."/>
            <person name="Balk J."/>
            <person name="Bisova K."/>
            <person name="Chen C.J."/>
            <person name="Elias M."/>
            <person name="Gendler K."/>
            <person name="Hauser C."/>
            <person name="Lamb M.R."/>
            <person name="Ledford H."/>
            <person name="Long J.C."/>
            <person name="Minagawa J."/>
            <person name="Page M.D."/>
            <person name="Pan J."/>
            <person name="Pootakham W."/>
            <person name="Roje S."/>
            <person name="Rose A."/>
            <person name="Stahlberg E."/>
            <person name="Terauchi A.M."/>
            <person name="Yang P."/>
            <person name="Ball S."/>
            <person name="Bowler C."/>
            <person name="Dieckmann C.L."/>
            <person name="Gladyshev V.N."/>
            <person name="Green P."/>
            <person name="Jorgensen R."/>
            <person name="Mayfield S."/>
            <person name="Mueller-Roeber B."/>
            <person name="Rajamani S."/>
            <person name="Sayre R.T."/>
            <person name="Brokstein P."/>
            <person name="Dubchak I."/>
            <person name="Goodstein D."/>
            <person name="Hornick L."/>
            <person name="Huang Y.W."/>
            <person name="Jhaveri J."/>
            <person name="Luo Y."/>
            <person name="Martinez D."/>
            <person name="Ngau W.C."/>
            <person name="Otillar B."/>
            <person name="Poliakov A."/>
            <person name="Porter A."/>
            <person name="Szajkowski L."/>
            <person name="Werner G."/>
            <person name="Zhou K."/>
            <person name="Grigoriev I.V."/>
            <person name="Rokhsar D.S."/>
            <person name="Grossman A.R."/>
        </authorList>
    </citation>
    <scope>NUCLEOTIDE SEQUENCE [LARGE SCALE GENOMIC DNA]</scope>
    <source>
        <strain evidence="3">CC-503</strain>
    </source>
</reference>
<feature type="compositionally biased region" description="Basic residues" evidence="1">
    <location>
        <begin position="282"/>
        <end position="293"/>
    </location>
</feature>
<name>A8IEB0_CHLRE</name>